<dbReference type="EMBL" id="CP002360">
    <property type="protein sequence ID" value="AEE95256.1"/>
    <property type="molecule type" value="Genomic_DNA"/>
</dbReference>
<dbReference type="InterPro" id="IPR015341">
    <property type="entry name" value="Glyco_hydro_38_cen"/>
</dbReference>
<dbReference type="GO" id="GO:0006013">
    <property type="term" value="P:mannose metabolic process"/>
    <property type="evidence" value="ECO:0007669"/>
    <property type="project" value="InterPro"/>
</dbReference>
<dbReference type="GO" id="GO:0004559">
    <property type="term" value="F:alpha-mannosidase activity"/>
    <property type="evidence" value="ECO:0007669"/>
    <property type="project" value="UniProtKB-EC"/>
</dbReference>
<dbReference type="FunFam" id="3.20.110.10:FF:000002">
    <property type="entry name" value="alpha-mannosidase 2C1 isoform X1"/>
    <property type="match status" value="1"/>
</dbReference>
<protein>
    <recommendedName>
        <fullName evidence="3">alpha-mannosidase</fullName>
        <ecNumber evidence="3">3.2.1.24</ecNumber>
    </recommendedName>
</protein>
<dbReference type="SUPFAM" id="SSF88713">
    <property type="entry name" value="Glycoside hydrolase/deacetylase"/>
    <property type="match status" value="1"/>
</dbReference>
<dbReference type="Gene3D" id="2.60.40.2220">
    <property type="match status" value="1"/>
</dbReference>
<evidence type="ECO:0000256" key="6">
    <source>
        <dbReference type="ARBA" id="ARBA00023295"/>
    </source>
</evidence>
<dbReference type="PANTHER" id="PTHR46017">
    <property type="entry name" value="ALPHA-MANNOSIDASE 2C1"/>
    <property type="match status" value="1"/>
</dbReference>
<name>F3ZVA6_MAHA5</name>
<dbReference type="GO" id="GO:0009313">
    <property type="term" value="P:oligosaccharide catabolic process"/>
    <property type="evidence" value="ECO:0007669"/>
    <property type="project" value="TreeGrafter"/>
</dbReference>
<dbReference type="Pfam" id="PF17677">
    <property type="entry name" value="Glyco_hydro38C2"/>
    <property type="match status" value="1"/>
</dbReference>
<dbReference type="PANTHER" id="PTHR46017:SF1">
    <property type="entry name" value="ALPHA-MANNOSIDASE 2C1"/>
    <property type="match status" value="1"/>
</dbReference>
<dbReference type="InterPro" id="IPR037094">
    <property type="entry name" value="Glyco_hydro_38_cen_sf"/>
</dbReference>
<keyword evidence="9" id="KW-1185">Reference proteome</keyword>
<dbReference type="Gene3D" id="2.70.98.30">
    <property type="entry name" value="Golgi alpha-mannosidase II, domain 4"/>
    <property type="match status" value="1"/>
</dbReference>
<comment type="catalytic activity">
    <reaction evidence="1">
        <text>Hydrolysis of terminal, non-reducing alpha-D-mannose residues in alpha-D-mannosides.</text>
        <dbReference type="EC" id="3.2.1.24"/>
    </reaction>
</comment>
<dbReference type="Proteomes" id="UP000008457">
    <property type="component" value="Chromosome"/>
</dbReference>
<dbReference type="FunFam" id="1.20.1270.50:FF:000004">
    <property type="entry name" value="alpha-mannosidase 2C1 isoform X1"/>
    <property type="match status" value="1"/>
</dbReference>
<reference evidence="9" key="1">
    <citation type="submission" date="2010-11" db="EMBL/GenBank/DDBJ databases">
        <title>The complete genome of Mahella australiensis DSM 15567.</title>
        <authorList>
            <consortium name="US DOE Joint Genome Institute (JGI-PGF)"/>
            <person name="Lucas S."/>
            <person name="Copeland A."/>
            <person name="Lapidus A."/>
            <person name="Bruce D."/>
            <person name="Goodwin L."/>
            <person name="Pitluck S."/>
            <person name="Kyrpides N."/>
            <person name="Mavromatis K."/>
            <person name="Pagani I."/>
            <person name="Ivanova N."/>
            <person name="Teshima H."/>
            <person name="Brettin T."/>
            <person name="Detter J.C."/>
            <person name="Han C."/>
            <person name="Tapia R."/>
            <person name="Land M."/>
            <person name="Hauser L."/>
            <person name="Markowitz V."/>
            <person name="Cheng J.-F."/>
            <person name="Hugenholtz P."/>
            <person name="Woyke T."/>
            <person name="Wu D."/>
            <person name="Spring S."/>
            <person name="Pukall R."/>
            <person name="Steenblock K."/>
            <person name="Schneider S."/>
            <person name="Klenk H.-P."/>
            <person name="Eisen J.A."/>
        </authorList>
    </citation>
    <scope>NUCLEOTIDE SEQUENCE [LARGE SCALE GENOMIC DNA]</scope>
    <source>
        <strain evidence="9">DSM 15567 / CIP 107919 / 50-1 BON</strain>
    </source>
</reference>
<keyword evidence="6 8" id="KW-0326">Glycosidase</keyword>
<evidence type="ECO:0000313" key="8">
    <source>
        <dbReference type="EMBL" id="AEE95256.1"/>
    </source>
</evidence>
<dbReference type="Pfam" id="PF22907">
    <property type="entry name" value="Ams1-like_1st"/>
    <property type="match status" value="1"/>
</dbReference>
<dbReference type="InterPro" id="IPR041147">
    <property type="entry name" value="GH38_C"/>
</dbReference>
<evidence type="ECO:0000256" key="3">
    <source>
        <dbReference type="ARBA" id="ARBA00012752"/>
    </source>
</evidence>
<dbReference type="InterPro" id="IPR028995">
    <property type="entry name" value="Glyco_hydro_57/38_cen_sf"/>
</dbReference>
<dbReference type="SMART" id="SM00872">
    <property type="entry name" value="Alpha-mann_mid"/>
    <property type="match status" value="1"/>
</dbReference>
<dbReference type="SUPFAM" id="SSF88688">
    <property type="entry name" value="Families 57/38 glycoside transferase middle domain"/>
    <property type="match status" value="1"/>
</dbReference>
<gene>
    <name evidence="8" type="ordered locus">Mahau_0033</name>
</gene>
<dbReference type="GO" id="GO:0030246">
    <property type="term" value="F:carbohydrate binding"/>
    <property type="evidence" value="ECO:0007669"/>
    <property type="project" value="InterPro"/>
</dbReference>
<comment type="similarity">
    <text evidence="2">Belongs to the glycosyl hydrolase 38 family.</text>
</comment>
<dbReference type="Pfam" id="PF01074">
    <property type="entry name" value="Glyco_hydro_38N"/>
    <property type="match status" value="1"/>
</dbReference>
<evidence type="ECO:0000313" key="9">
    <source>
        <dbReference type="Proteomes" id="UP000008457"/>
    </source>
</evidence>
<dbReference type="InterPro" id="IPR013780">
    <property type="entry name" value="Glyco_hydro_b"/>
</dbReference>
<dbReference type="Gene3D" id="1.20.1270.50">
    <property type="entry name" value="Glycoside hydrolase family 38, central domain"/>
    <property type="match status" value="1"/>
</dbReference>
<dbReference type="STRING" id="697281.Mahau_0033"/>
<evidence type="ECO:0000256" key="4">
    <source>
        <dbReference type="ARBA" id="ARBA00022723"/>
    </source>
</evidence>
<sequence>MLQEELLQKWITDRINDVGKVIYRRSTTLDGWQFKRGYYDAPDQYRYENQEWAPIKVGQQWGSPEQTYWFRKMVRIPDTYKGCKVIMTIELGGGEALLSINGTPYQGIDRNHKSVVLTEHAAGDEQYDILIEAGMEWGEYAGRQLRGLTFEPYTFRGVTLACVNEAAYEYYFDLKTIFDSAVVQNDNDLRQSMLNKVKASLQSIDDYNDDEQIKKARIMLCDSISAIRYARGNGKLLLNGHSHIDTAWLWPLKETVRKCSRTFSTALRLMEQYPQYYFIQSQAQQFEYTKQYYPKLYEQIKTRIKEGRWEPTGGTWVEHDCNLISGESFVRQILLGKRFFMQEFGIEPKVAWLPDTFGFNWIIPQILKKGGYEYFVTNKIMWIYENKFPYDLFTWRGNDGSEILSYFPTSPGAYNGMLTPNEIKATWDNFRQKEQTDELLYQFGYGDGGGGPTAEMLEYAKRLTDLPGMPECATGRADEYFERLRNDIDALPVWDGELYFELHRGTYTTQARNKRNNRKAELLYREAELLSYLARIYGHPYEQETLNNGWKKILLNQFHDIIPGSSITPVYEDSARDYAEVLRTGNDIKSKALKNLESHIDTSGDGKAITVFNSLSWPVTDAVSLVIESDKKYKVVDREGNIVDSQAITEEGRTELVFTAADVPSMGYRVYHMIEEESVPAAVDITVEKEHLENRFFAIDINEKGFMTSIYDKINGRQVLQPDKCGNVLQIFEDKPADWEAWDIDLFYRDKMWEVDELISSEVIAIGPVKGILRMIRRFNKSTITQDITIYNDIPRIDFKTSVDWQEDQKLLKVAFPVDIRATEATYDIYYGAINRPTHWNTSWDKAKFEVCAHKWADLSETGYGVSLLNDCKYGHDIKDNVMRLTLLRAPMWPDPKADRGYHEFTYSLYPHKGSWDQGGTVPMAWQLNAPLTAIVASPHTGSLAAEQSMFSTDADNVIIDTVKKAEDNSDLILRVFEAFGQRGKVGIKCAFNVQSAVECDLLERAQGEDISVQTGSFDVYIKPYELKTFRLKL</sequence>
<dbReference type="Pfam" id="PF07748">
    <property type="entry name" value="Glyco_hydro_38C"/>
    <property type="match status" value="1"/>
</dbReference>
<reference evidence="8 9" key="2">
    <citation type="journal article" date="2011" name="Stand. Genomic Sci.">
        <title>Complete genome sequence of Mahella australiensis type strain (50-1 BON).</title>
        <authorList>
            <person name="Sikorski J."/>
            <person name="Teshima H."/>
            <person name="Nolan M."/>
            <person name="Lucas S."/>
            <person name="Hammon N."/>
            <person name="Deshpande S."/>
            <person name="Cheng J.F."/>
            <person name="Pitluck S."/>
            <person name="Liolios K."/>
            <person name="Pagani I."/>
            <person name="Ivanova N."/>
            <person name="Huntemann M."/>
            <person name="Mavromatis K."/>
            <person name="Ovchinikova G."/>
            <person name="Pati A."/>
            <person name="Tapia R."/>
            <person name="Han C."/>
            <person name="Goodwin L."/>
            <person name="Chen A."/>
            <person name="Palaniappan K."/>
            <person name="Land M."/>
            <person name="Hauser L."/>
            <person name="Ngatchou-Djao O.D."/>
            <person name="Rohde M."/>
            <person name="Pukall R."/>
            <person name="Spring S."/>
            <person name="Abt B."/>
            <person name="Goker M."/>
            <person name="Detter J.C."/>
            <person name="Woyke T."/>
            <person name="Bristow J."/>
            <person name="Markowitz V."/>
            <person name="Hugenholtz P."/>
            <person name="Eisen J.A."/>
            <person name="Kyrpides N.C."/>
            <person name="Klenk H.P."/>
            <person name="Lapidus A."/>
        </authorList>
    </citation>
    <scope>NUCLEOTIDE SEQUENCE [LARGE SCALE GENOMIC DNA]</scope>
    <source>
        <strain evidence="9">DSM 15567 / CIP 107919 / 50-1 BON</strain>
    </source>
</reference>
<dbReference type="RefSeq" id="WP_013779690.1">
    <property type="nucleotide sequence ID" value="NC_015520.1"/>
</dbReference>
<dbReference type="eggNOG" id="COG0383">
    <property type="taxonomic scope" value="Bacteria"/>
</dbReference>
<dbReference type="CDD" id="cd10789">
    <property type="entry name" value="GH38N_AMII_ER_cytosolic"/>
    <property type="match status" value="1"/>
</dbReference>
<proteinExistence type="inferred from homology"/>
<dbReference type="SUPFAM" id="SSF74650">
    <property type="entry name" value="Galactose mutarotase-like"/>
    <property type="match status" value="1"/>
</dbReference>
<organism evidence="8 9">
    <name type="scientific">Mahella australiensis (strain DSM 15567 / CIP 107919 / 50-1 BON)</name>
    <dbReference type="NCBI Taxonomy" id="697281"/>
    <lineage>
        <taxon>Bacteria</taxon>
        <taxon>Bacillati</taxon>
        <taxon>Bacillota</taxon>
        <taxon>Clostridia</taxon>
        <taxon>Thermoanaerobacterales</taxon>
        <taxon>Thermoanaerobacterales Family IV. Incertae Sedis</taxon>
        <taxon>Mahella</taxon>
    </lineage>
</organism>
<evidence type="ECO:0000259" key="7">
    <source>
        <dbReference type="SMART" id="SM00872"/>
    </source>
</evidence>
<accession>F3ZVA6</accession>
<dbReference type="InterPro" id="IPR011682">
    <property type="entry name" value="Glyco_hydro_38_C"/>
</dbReference>
<evidence type="ECO:0000256" key="1">
    <source>
        <dbReference type="ARBA" id="ARBA00000365"/>
    </source>
</evidence>
<dbReference type="FunFam" id="2.70.98.30:FF:000001">
    <property type="entry name" value="alpha-mannosidase 2C1 isoform X2"/>
    <property type="match status" value="1"/>
</dbReference>
<dbReference type="Gene3D" id="2.60.40.1180">
    <property type="entry name" value="Golgi alpha-mannosidase II"/>
    <property type="match status" value="1"/>
</dbReference>
<dbReference type="InterPro" id="IPR000602">
    <property type="entry name" value="Glyco_hydro_38_N"/>
</dbReference>
<dbReference type="InterPro" id="IPR011330">
    <property type="entry name" value="Glyco_hydro/deAcase_b/a-brl"/>
</dbReference>
<keyword evidence="4" id="KW-0479">Metal-binding</keyword>
<feature type="domain" description="Glycoside hydrolase family 38 central" evidence="7">
    <location>
        <begin position="501"/>
        <end position="578"/>
    </location>
</feature>
<keyword evidence="5 8" id="KW-0378">Hydrolase</keyword>
<evidence type="ECO:0000256" key="2">
    <source>
        <dbReference type="ARBA" id="ARBA00009792"/>
    </source>
</evidence>
<evidence type="ECO:0000256" key="5">
    <source>
        <dbReference type="ARBA" id="ARBA00022801"/>
    </source>
</evidence>
<dbReference type="KEGG" id="mas:Mahau_0033"/>
<dbReference type="EC" id="3.2.1.24" evidence="3"/>
<dbReference type="InterPro" id="IPR054723">
    <property type="entry name" value="Ams1-like_N"/>
</dbReference>
<dbReference type="AlphaFoldDB" id="F3ZVA6"/>
<dbReference type="Pfam" id="PF09261">
    <property type="entry name" value="Alpha-mann_mid"/>
    <property type="match status" value="1"/>
</dbReference>
<dbReference type="Gene3D" id="3.20.110.10">
    <property type="entry name" value="Glycoside hydrolase 38, N terminal domain"/>
    <property type="match status" value="1"/>
</dbReference>
<dbReference type="InterPro" id="IPR011013">
    <property type="entry name" value="Gal_mutarotase_sf_dom"/>
</dbReference>
<dbReference type="InterPro" id="IPR027291">
    <property type="entry name" value="Glyco_hydro_38_N_sf"/>
</dbReference>
<dbReference type="GO" id="GO:0046872">
    <property type="term" value="F:metal ion binding"/>
    <property type="evidence" value="ECO:0007669"/>
    <property type="project" value="UniProtKB-KW"/>
</dbReference>
<dbReference type="HOGENOM" id="CLU_003442_0_1_9"/>